<gene>
    <name evidence="5" type="primary">EGFL8</name>
    <name evidence="5" type="ORF">TNIN_393961</name>
</gene>
<evidence type="ECO:0000256" key="3">
    <source>
        <dbReference type="SAM" id="SignalP"/>
    </source>
</evidence>
<evidence type="ECO:0000256" key="2">
    <source>
        <dbReference type="ARBA" id="ARBA00023157"/>
    </source>
</evidence>
<dbReference type="Pfam" id="PF07546">
    <property type="entry name" value="EMI"/>
    <property type="match status" value="1"/>
</dbReference>
<comment type="caution">
    <text evidence="5">The sequence shown here is derived from an EMBL/GenBank/DDBJ whole genome shotgun (WGS) entry which is preliminary data.</text>
</comment>
<feature type="domain" description="EMI" evidence="4">
    <location>
        <begin position="64"/>
        <end position="107"/>
    </location>
</feature>
<organism evidence="5 6">
    <name type="scientific">Trichonephila inaurata madagascariensis</name>
    <dbReference type="NCBI Taxonomy" id="2747483"/>
    <lineage>
        <taxon>Eukaryota</taxon>
        <taxon>Metazoa</taxon>
        <taxon>Ecdysozoa</taxon>
        <taxon>Arthropoda</taxon>
        <taxon>Chelicerata</taxon>
        <taxon>Arachnida</taxon>
        <taxon>Araneae</taxon>
        <taxon>Araneomorphae</taxon>
        <taxon>Entelegynae</taxon>
        <taxon>Araneoidea</taxon>
        <taxon>Nephilidae</taxon>
        <taxon>Trichonephila</taxon>
        <taxon>Trichonephila inaurata</taxon>
    </lineage>
</organism>
<keyword evidence="2" id="KW-1015">Disulfide bond</keyword>
<dbReference type="OrthoDB" id="6418871at2759"/>
<dbReference type="Proteomes" id="UP000886998">
    <property type="component" value="Unassembled WGS sequence"/>
</dbReference>
<feature type="signal peptide" evidence="3">
    <location>
        <begin position="1"/>
        <end position="18"/>
    </location>
</feature>
<evidence type="ECO:0000313" key="6">
    <source>
        <dbReference type="Proteomes" id="UP000886998"/>
    </source>
</evidence>
<evidence type="ECO:0000259" key="4">
    <source>
        <dbReference type="Pfam" id="PF07546"/>
    </source>
</evidence>
<name>A0A8X7CGQ0_9ARAC</name>
<feature type="chain" id="PRO_5036471952" evidence="3">
    <location>
        <begin position="19"/>
        <end position="112"/>
    </location>
</feature>
<proteinExistence type="predicted"/>
<reference evidence="5" key="1">
    <citation type="submission" date="2020-08" db="EMBL/GenBank/DDBJ databases">
        <title>Multicomponent nature underlies the extraordinary mechanical properties of spider dragline silk.</title>
        <authorList>
            <person name="Kono N."/>
            <person name="Nakamura H."/>
            <person name="Mori M."/>
            <person name="Yoshida Y."/>
            <person name="Ohtoshi R."/>
            <person name="Malay A.D."/>
            <person name="Moran D.A.P."/>
            <person name="Tomita M."/>
            <person name="Numata K."/>
            <person name="Arakawa K."/>
        </authorList>
    </citation>
    <scope>NUCLEOTIDE SEQUENCE</scope>
</reference>
<sequence length="112" mass="13260">MRYFWILLSLCACSRVQGSGGMVPKRWNDVYYWEQNTAASYVAKHPERKHANHEEHSSRRLFGRHVCTQNKVTMVPVKEMQSYCKPAYQSYLRRCDKENSRYCSGYRSGTMH</sequence>
<keyword evidence="6" id="KW-1185">Reference proteome</keyword>
<dbReference type="InterPro" id="IPR011489">
    <property type="entry name" value="EMI_domain"/>
</dbReference>
<keyword evidence="1 3" id="KW-0732">Signal</keyword>
<dbReference type="AlphaFoldDB" id="A0A8X7CGQ0"/>
<accession>A0A8X7CGQ0</accession>
<evidence type="ECO:0000256" key="1">
    <source>
        <dbReference type="ARBA" id="ARBA00022729"/>
    </source>
</evidence>
<protein>
    <submittedName>
        <fullName evidence="5">Epidermal growth factor-like protein 8</fullName>
    </submittedName>
</protein>
<evidence type="ECO:0000313" key="5">
    <source>
        <dbReference type="EMBL" id="GFY66051.1"/>
    </source>
</evidence>
<dbReference type="EMBL" id="BMAV01015810">
    <property type="protein sequence ID" value="GFY66051.1"/>
    <property type="molecule type" value="Genomic_DNA"/>
</dbReference>